<dbReference type="AlphaFoldDB" id="A0A6P0HU60"/>
<accession>A0A6P0HU60</accession>
<dbReference type="PANTHER" id="PTHR43767:SF1">
    <property type="entry name" value="NONRIBOSOMAL PEPTIDE SYNTHASE PES1 (EUROFUNG)-RELATED"/>
    <property type="match status" value="1"/>
</dbReference>
<proteinExistence type="predicted"/>
<evidence type="ECO:0000313" key="4">
    <source>
        <dbReference type="Proteomes" id="UP000468687"/>
    </source>
</evidence>
<dbReference type="InterPro" id="IPR000873">
    <property type="entry name" value="AMP-dep_synth/lig_dom"/>
</dbReference>
<dbReference type="InterPro" id="IPR045851">
    <property type="entry name" value="AMP-bd_C_sf"/>
</dbReference>
<dbReference type="Gene3D" id="3.30.300.30">
    <property type="match status" value="1"/>
</dbReference>
<organism evidence="3 4">
    <name type="scientific">Nocardioides zeae</name>
    <dbReference type="NCBI Taxonomy" id="1457234"/>
    <lineage>
        <taxon>Bacteria</taxon>
        <taxon>Bacillati</taxon>
        <taxon>Actinomycetota</taxon>
        <taxon>Actinomycetes</taxon>
        <taxon>Propionibacteriales</taxon>
        <taxon>Nocardioidaceae</taxon>
        <taxon>Nocardioides</taxon>
    </lineage>
</organism>
<keyword evidence="4" id="KW-1185">Reference proteome</keyword>
<dbReference type="Pfam" id="PF00501">
    <property type="entry name" value="AMP-binding"/>
    <property type="match status" value="1"/>
</dbReference>
<dbReference type="InterPro" id="IPR042099">
    <property type="entry name" value="ANL_N_sf"/>
</dbReference>
<dbReference type="PANTHER" id="PTHR43767">
    <property type="entry name" value="LONG-CHAIN-FATTY-ACID--COA LIGASE"/>
    <property type="match status" value="1"/>
</dbReference>
<feature type="domain" description="AMP-binding enzyme C-terminal" evidence="2">
    <location>
        <begin position="465"/>
        <end position="542"/>
    </location>
</feature>
<dbReference type="Gene3D" id="3.40.50.12780">
    <property type="entry name" value="N-terminal domain of ligase-like"/>
    <property type="match status" value="1"/>
</dbReference>
<evidence type="ECO:0000259" key="1">
    <source>
        <dbReference type="Pfam" id="PF00501"/>
    </source>
</evidence>
<comment type="caution">
    <text evidence="3">The sequence shown here is derived from an EMBL/GenBank/DDBJ whole genome shotgun (WGS) entry which is preliminary data.</text>
</comment>
<dbReference type="SUPFAM" id="SSF56801">
    <property type="entry name" value="Acetyl-CoA synthetase-like"/>
    <property type="match status" value="1"/>
</dbReference>
<dbReference type="EMBL" id="JAAGXA010000020">
    <property type="protein sequence ID" value="NEN80435.1"/>
    <property type="molecule type" value="Genomic_DNA"/>
</dbReference>
<dbReference type="RefSeq" id="WP_163774297.1">
    <property type="nucleotide sequence ID" value="NZ_JAAGXA010000020.1"/>
</dbReference>
<gene>
    <name evidence="3" type="ORF">G3T38_19475</name>
</gene>
<dbReference type="Proteomes" id="UP000468687">
    <property type="component" value="Unassembled WGS sequence"/>
</dbReference>
<dbReference type="InterPro" id="IPR050237">
    <property type="entry name" value="ATP-dep_AMP-bd_enzyme"/>
</dbReference>
<sequence>MDQLAPEFDVVSLFDRRADQRWNRVSVADIVERLTWSVPEKEALVGAEGAYGDPAFARLTFRALDTLMNRVGHALRAAGLERGDRVLMICENSVEGYAFKLGAAKVGVVVAPLNPNLAPDVVAHLVERLEPRLLVADAELWPKVAPAFPDGHAPDVTIEVGGGRVGDSRTFSELVADQPTDEPVARVHGDDIWEILFTSGTTAMPKGVMESHTTVTLAAHGFALSLTRGLRFESDVKVATFLPMMYHVGHYVFALAAMVAGGSVVLGRRPDPASIAAAVEAERATALWGGAPAMLKALLAEVDERPRDLSSLTVAVYGWAALPPTVLKGLRHHAPDLQVVEIFGQTESIACHRFWPDMHPDVYEATAPQQNYVGLPSPLLASRVVDIEGQPLDGLPGVAGEAVYRSPVIAAGYYKDEAATREAFRDGWFHSGDSCLYDNQGLRVMVDRYKDLVKSGGENVSTIRVEAVVALHPAVAKVAVVGLHDERWGEAVTAVVVPVDDSGTSPTLEAEIIAFARERLAGFETPKRIVFQSALPETVGGKVMKYKLRQALQA</sequence>
<reference evidence="3 4" key="1">
    <citation type="journal article" date="2014" name="Int. J. Syst. Evol. Microbiol.">
        <title>Nocardioides zeae sp. nov., isolated from the stem of Zea mays.</title>
        <authorList>
            <person name="Glaeser S.P."/>
            <person name="McInroy J.A."/>
            <person name="Busse H.J."/>
            <person name="Kampfer P."/>
        </authorList>
    </citation>
    <scope>NUCLEOTIDE SEQUENCE [LARGE SCALE GENOMIC DNA]</scope>
    <source>
        <strain evidence="3 4">JCM 30728</strain>
    </source>
</reference>
<name>A0A6P0HU60_9ACTN</name>
<protein>
    <submittedName>
        <fullName evidence="3">AMP-binding protein</fullName>
    </submittedName>
</protein>
<evidence type="ECO:0000259" key="2">
    <source>
        <dbReference type="Pfam" id="PF13193"/>
    </source>
</evidence>
<dbReference type="InterPro" id="IPR025110">
    <property type="entry name" value="AMP-bd_C"/>
</dbReference>
<dbReference type="Pfam" id="PF13193">
    <property type="entry name" value="AMP-binding_C"/>
    <property type="match status" value="1"/>
</dbReference>
<dbReference type="GO" id="GO:0016878">
    <property type="term" value="F:acid-thiol ligase activity"/>
    <property type="evidence" value="ECO:0007669"/>
    <property type="project" value="UniProtKB-ARBA"/>
</dbReference>
<feature type="domain" description="AMP-dependent synthetase/ligase" evidence="1">
    <location>
        <begin position="39"/>
        <end position="414"/>
    </location>
</feature>
<evidence type="ECO:0000313" key="3">
    <source>
        <dbReference type="EMBL" id="NEN80435.1"/>
    </source>
</evidence>